<feature type="domain" description="NADP-dependent oxidoreductase" evidence="7">
    <location>
        <begin position="15"/>
        <end position="292"/>
    </location>
</feature>
<dbReference type="InterPro" id="IPR036812">
    <property type="entry name" value="NAD(P)_OxRdtase_dom_sf"/>
</dbReference>
<comment type="similarity">
    <text evidence="1">Belongs to the aldo/keto reductase family.</text>
</comment>
<accession>A0AAN9TBU9</accession>
<protein>
    <recommendedName>
        <fullName evidence="7">NADP-dependent oxidoreductase domain-containing protein</fullName>
    </recommendedName>
</protein>
<evidence type="ECO:0000313" key="9">
    <source>
        <dbReference type="Proteomes" id="UP001367676"/>
    </source>
</evidence>
<evidence type="ECO:0000256" key="5">
    <source>
        <dbReference type="PIRSR" id="PIRSR000097-2"/>
    </source>
</evidence>
<dbReference type="AlphaFoldDB" id="A0AAN9TBU9"/>
<dbReference type="Pfam" id="PF00248">
    <property type="entry name" value="Aldo_ket_red"/>
    <property type="match status" value="1"/>
</dbReference>
<keyword evidence="2" id="KW-0521">NADP</keyword>
<dbReference type="SUPFAM" id="SSF51430">
    <property type="entry name" value="NAD(P)-linked oxidoreductase"/>
    <property type="match status" value="1"/>
</dbReference>
<gene>
    <name evidence="8" type="ORF">V9T40_013946</name>
</gene>
<evidence type="ECO:0000313" key="8">
    <source>
        <dbReference type="EMBL" id="KAK7582501.1"/>
    </source>
</evidence>
<evidence type="ECO:0000256" key="1">
    <source>
        <dbReference type="ARBA" id="ARBA00007905"/>
    </source>
</evidence>
<dbReference type="PROSITE" id="PS00798">
    <property type="entry name" value="ALDOKETO_REDUCTASE_1"/>
    <property type="match status" value="1"/>
</dbReference>
<sequence>MQSFRLNNGINLPAIGYGTWQAADEILEVALNEALETGYRHIDTAAAYFNEQVIGKVLHEWISSGKVTREELFITTKLPFHANRERSVEKYLLQSLEKLKLDYVDLYLIHAPFGLIEGDEFFPKDKNGKVIMDPDTDHETLWKGMEAQVDAGRTKAIGLSNFNIKQMEAILSSARIPPAALQSELHLHFQQKEIVEFCKSKNIQVISYSSLGTPGTMKSFGKNIPSILEDEEVQKISHKHNKTPAQIILRFLVQKHIAVIPKSTNPKRIRENFEITDFKLDKNDLEKLTSLDKGLKGQLLLFHDHFPGIEKHPQYPYPL</sequence>
<dbReference type="PANTHER" id="PTHR11732">
    <property type="entry name" value="ALDO/KETO REDUCTASE"/>
    <property type="match status" value="1"/>
</dbReference>
<evidence type="ECO:0000256" key="4">
    <source>
        <dbReference type="PIRSR" id="PIRSR000097-1"/>
    </source>
</evidence>
<dbReference type="PRINTS" id="PR00069">
    <property type="entry name" value="ALDKETRDTASE"/>
</dbReference>
<evidence type="ECO:0000256" key="2">
    <source>
        <dbReference type="ARBA" id="ARBA00022857"/>
    </source>
</evidence>
<evidence type="ECO:0000256" key="3">
    <source>
        <dbReference type="ARBA" id="ARBA00023002"/>
    </source>
</evidence>
<organism evidence="8 9">
    <name type="scientific">Parthenolecanium corni</name>
    <dbReference type="NCBI Taxonomy" id="536013"/>
    <lineage>
        <taxon>Eukaryota</taxon>
        <taxon>Metazoa</taxon>
        <taxon>Ecdysozoa</taxon>
        <taxon>Arthropoda</taxon>
        <taxon>Hexapoda</taxon>
        <taxon>Insecta</taxon>
        <taxon>Pterygota</taxon>
        <taxon>Neoptera</taxon>
        <taxon>Paraneoptera</taxon>
        <taxon>Hemiptera</taxon>
        <taxon>Sternorrhyncha</taxon>
        <taxon>Coccoidea</taxon>
        <taxon>Coccidae</taxon>
        <taxon>Parthenolecanium</taxon>
    </lineage>
</organism>
<keyword evidence="9" id="KW-1185">Reference proteome</keyword>
<dbReference type="PIRSF" id="PIRSF000097">
    <property type="entry name" value="AKR"/>
    <property type="match status" value="1"/>
</dbReference>
<evidence type="ECO:0000256" key="6">
    <source>
        <dbReference type="PIRSR" id="PIRSR000097-3"/>
    </source>
</evidence>
<name>A0AAN9TBU9_9HEMI</name>
<dbReference type="Proteomes" id="UP001367676">
    <property type="component" value="Unassembled WGS sequence"/>
</dbReference>
<feature type="site" description="Lowers pKa of active site Tyr" evidence="6">
    <location>
        <position position="77"/>
    </location>
</feature>
<dbReference type="InterPro" id="IPR020471">
    <property type="entry name" value="AKR"/>
</dbReference>
<comment type="caution">
    <text evidence="8">The sequence shown here is derived from an EMBL/GenBank/DDBJ whole genome shotgun (WGS) entry which is preliminary data.</text>
</comment>
<reference evidence="8 9" key="1">
    <citation type="submission" date="2024-03" db="EMBL/GenBank/DDBJ databases">
        <title>Adaptation during the transition from Ophiocordyceps entomopathogen to insect associate is accompanied by gene loss and intensified selection.</title>
        <authorList>
            <person name="Ward C.M."/>
            <person name="Onetto C.A."/>
            <person name="Borneman A.R."/>
        </authorList>
    </citation>
    <scope>NUCLEOTIDE SEQUENCE [LARGE SCALE GENOMIC DNA]</scope>
    <source>
        <strain evidence="8">AWRI1</strain>
        <tissue evidence="8">Single Adult Female</tissue>
    </source>
</reference>
<feature type="binding site" evidence="5">
    <location>
        <position position="110"/>
    </location>
    <ligand>
        <name>substrate</name>
    </ligand>
</feature>
<dbReference type="Gene3D" id="3.20.20.100">
    <property type="entry name" value="NADP-dependent oxidoreductase domain"/>
    <property type="match status" value="1"/>
</dbReference>
<keyword evidence="3" id="KW-0560">Oxidoreductase</keyword>
<proteinExistence type="inferred from homology"/>
<dbReference type="EMBL" id="JBBCAQ010000033">
    <property type="protein sequence ID" value="KAK7582501.1"/>
    <property type="molecule type" value="Genomic_DNA"/>
</dbReference>
<dbReference type="GO" id="GO:0016491">
    <property type="term" value="F:oxidoreductase activity"/>
    <property type="evidence" value="ECO:0007669"/>
    <property type="project" value="UniProtKB-KW"/>
</dbReference>
<dbReference type="PROSITE" id="PS00062">
    <property type="entry name" value="ALDOKETO_REDUCTASE_2"/>
    <property type="match status" value="1"/>
</dbReference>
<evidence type="ECO:0000259" key="7">
    <source>
        <dbReference type="Pfam" id="PF00248"/>
    </source>
</evidence>
<dbReference type="InterPro" id="IPR023210">
    <property type="entry name" value="NADP_OxRdtase_dom"/>
</dbReference>
<dbReference type="PROSITE" id="PS00063">
    <property type="entry name" value="ALDOKETO_REDUCTASE_3"/>
    <property type="match status" value="1"/>
</dbReference>
<dbReference type="InterPro" id="IPR018170">
    <property type="entry name" value="Aldo/ket_reductase_CS"/>
</dbReference>
<dbReference type="FunFam" id="3.20.20.100:FF:000006">
    <property type="entry name" value="Aldo-keto reductase family 1 member A1"/>
    <property type="match status" value="1"/>
</dbReference>
<feature type="active site" description="Proton donor" evidence="4">
    <location>
        <position position="48"/>
    </location>
</feature>